<dbReference type="Pfam" id="PF09652">
    <property type="entry name" value="Cas_VVA1548"/>
    <property type="match status" value="1"/>
</dbReference>
<proteinExistence type="predicted"/>
<dbReference type="InterPro" id="IPR013443">
    <property type="entry name" value="CRISPR-assoc_prot_Csx16"/>
</dbReference>
<dbReference type="RefSeq" id="WP_124795478.1">
    <property type="nucleotide sequence ID" value="NZ_RQYC01000013.1"/>
</dbReference>
<name>A0A3P2A5U2_9NEIS</name>
<dbReference type="Proteomes" id="UP000269923">
    <property type="component" value="Unassembled WGS sequence"/>
</dbReference>
<gene>
    <name evidence="1" type="primary">csx16</name>
    <name evidence="1" type="ORF">EII21_08150</name>
</gene>
<organism evidence="1 2">
    <name type="scientific">Conchiformibius steedae</name>
    <dbReference type="NCBI Taxonomy" id="153493"/>
    <lineage>
        <taxon>Bacteria</taxon>
        <taxon>Pseudomonadati</taxon>
        <taxon>Pseudomonadota</taxon>
        <taxon>Betaproteobacteria</taxon>
        <taxon>Neisseriales</taxon>
        <taxon>Neisseriaceae</taxon>
        <taxon>Conchiformibius</taxon>
    </lineage>
</organism>
<protein>
    <submittedName>
        <fullName evidence="1">CRISPR-associated protein Csx16</fullName>
    </submittedName>
</protein>
<accession>A0A3P2A5U2</accession>
<evidence type="ECO:0000313" key="1">
    <source>
        <dbReference type="EMBL" id="RRD89590.1"/>
    </source>
</evidence>
<evidence type="ECO:0000313" key="2">
    <source>
        <dbReference type="Proteomes" id="UP000269923"/>
    </source>
</evidence>
<dbReference type="EMBL" id="RQYC01000013">
    <property type="protein sequence ID" value="RRD89590.1"/>
    <property type="molecule type" value="Genomic_DNA"/>
</dbReference>
<dbReference type="NCBIfam" id="TIGR02620">
    <property type="entry name" value="cas_VVA1548"/>
    <property type="match status" value="1"/>
</dbReference>
<keyword evidence="2" id="KW-1185">Reference proteome</keyword>
<sequence>MTVWFVSRHEGALAWIRQQPQWRIDRFVAHLDINEIAAGDTVLGTLPVHLAAQVCEKGAAFYFLQIQQPQERRGSEYSADEMAQIGARLQRFDVREISDE</sequence>
<comment type="caution">
    <text evidence="1">The sequence shown here is derived from an EMBL/GenBank/DDBJ whole genome shotgun (WGS) entry which is preliminary data.</text>
</comment>
<dbReference type="AlphaFoldDB" id="A0A3P2A5U2"/>
<dbReference type="OrthoDB" id="8548152at2"/>
<reference evidence="1 2" key="1">
    <citation type="submission" date="2018-11" db="EMBL/GenBank/DDBJ databases">
        <title>Genomes From Bacteria Associated with the Canine Oral Cavity: a Test Case for Automated Genome-Based Taxonomic Assignment.</title>
        <authorList>
            <person name="Coil D.A."/>
            <person name="Jospin G."/>
            <person name="Darling A.E."/>
            <person name="Wallis C."/>
            <person name="Davis I.J."/>
            <person name="Harris S."/>
            <person name="Eisen J.A."/>
            <person name="Holcombe L.J."/>
            <person name="O'Flynn C."/>
        </authorList>
    </citation>
    <scope>NUCLEOTIDE SEQUENCE [LARGE SCALE GENOMIC DNA]</scope>
    <source>
        <strain evidence="1 2">COT-280</strain>
    </source>
</reference>